<organism evidence="11 12">
    <name type="scientific">Cyprinodon variegatus</name>
    <name type="common">Sheepshead minnow</name>
    <dbReference type="NCBI Taxonomy" id="28743"/>
    <lineage>
        <taxon>Eukaryota</taxon>
        <taxon>Metazoa</taxon>
        <taxon>Chordata</taxon>
        <taxon>Craniata</taxon>
        <taxon>Vertebrata</taxon>
        <taxon>Euteleostomi</taxon>
        <taxon>Actinopterygii</taxon>
        <taxon>Neopterygii</taxon>
        <taxon>Teleostei</taxon>
        <taxon>Neoteleostei</taxon>
        <taxon>Acanthomorphata</taxon>
        <taxon>Ovalentaria</taxon>
        <taxon>Atherinomorphae</taxon>
        <taxon>Cyprinodontiformes</taxon>
        <taxon>Cyprinodontidae</taxon>
        <taxon>Cyprinodon</taxon>
    </lineage>
</organism>
<dbReference type="InterPro" id="IPR011993">
    <property type="entry name" value="PH-like_dom_sf"/>
</dbReference>
<protein>
    <submittedName>
        <fullName evidence="11">Capping protein regulator and myosin 1 linker 1</fullName>
    </submittedName>
</protein>
<dbReference type="InterPro" id="IPR032675">
    <property type="entry name" value="LRR_dom_sf"/>
</dbReference>
<keyword evidence="12" id="KW-1185">Reference proteome</keyword>
<keyword evidence="7" id="KW-0677">Repeat</keyword>
<accession>A0A3Q2CM76</accession>
<feature type="domain" description="CARMIL C-terminal" evidence="10">
    <location>
        <begin position="769"/>
        <end position="1059"/>
    </location>
</feature>
<dbReference type="InterPro" id="IPR031943">
    <property type="entry name" value="CARMIL_C"/>
</dbReference>
<dbReference type="AlphaFoldDB" id="A0A3Q2CM76"/>
<dbReference type="STRING" id="28743.ENSCVAP00000006468"/>
<evidence type="ECO:0000256" key="8">
    <source>
        <dbReference type="ARBA" id="ARBA00023136"/>
    </source>
</evidence>
<name>A0A3Q2CM76_CYPVA</name>
<dbReference type="GO" id="GO:0005737">
    <property type="term" value="C:cytoplasm"/>
    <property type="evidence" value="ECO:0007669"/>
    <property type="project" value="UniProtKB-SubCell"/>
</dbReference>
<evidence type="ECO:0000313" key="11">
    <source>
        <dbReference type="Ensembl" id="ENSCVAP00000006468.1"/>
    </source>
</evidence>
<keyword evidence="6" id="KW-0433">Leucine-rich repeat</keyword>
<feature type="compositionally biased region" description="Basic and acidic residues" evidence="9">
    <location>
        <begin position="1152"/>
        <end position="1164"/>
    </location>
</feature>
<dbReference type="FunFam" id="3.80.10.10:FF:000009">
    <property type="entry name" value="F-actin-uncapping protein LRRC16A isoform X1"/>
    <property type="match status" value="1"/>
</dbReference>
<proteinExistence type="inferred from homology"/>
<feature type="region of interest" description="Disordered" evidence="9">
    <location>
        <begin position="933"/>
        <end position="1124"/>
    </location>
</feature>
<feature type="compositionally biased region" description="Low complexity" evidence="9">
    <location>
        <begin position="936"/>
        <end position="951"/>
    </location>
</feature>
<dbReference type="SUPFAM" id="SSF52047">
    <property type="entry name" value="RNI-like"/>
    <property type="match status" value="2"/>
</dbReference>
<keyword evidence="4" id="KW-1003">Cell membrane</keyword>
<dbReference type="Proteomes" id="UP000265020">
    <property type="component" value="Unassembled WGS sequence"/>
</dbReference>
<keyword evidence="8" id="KW-0472">Membrane</keyword>
<evidence type="ECO:0000256" key="2">
    <source>
        <dbReference type="ARBA" id="ARBA00004496"/>
    </source>
</evidence>
<dbReference type="Gene3D" id="6.10.140.1850">
    <property type="match status" value="1"/>
</dbReference>
<evidence type="ECO:0000256" key="1">
    <source>
        <dbReference type="ARBA" id="ARBA00004236"/>
    </source>
</evidence>
<dbReference type="Pfam" id="PF16000">
    <property type="entry name" value="CARMIL_C"/>
    <property type="match status" value="1"/>
</dbReference>
<feature type="region of interest" description="Disordered" evidence="9">
    <location>
        <begin position="1228"/>
        <end position="1249"/>
    </location>
</feature>
<reference evidence="11" key="1">
    <citation type="submission" date="2025-08" db="UniProtKB">
        <authorList>
            <consortium name="Ensembl"/>
        </authorList>
    </citation>
    <scope>IDENTIFICATION</scope>
</reference>
<dbReference type="GO" id="GO:0005886">
    <property type="term" value="C:plasma membrane"/>
    <property type="evidence" value="ECO:0007669"/>
    <property type="project" value="UniProtKB-SubCell"/>
</dbReference>
<dbReference type="Gene3D" id="3.80.10.10">
    <property type="entry name" value="Ribonuclease Inhibitor"/>
    <property type="match status" value="1"/>
</dbReference>
<dbReference type="GO" id="GO:0016477">
    <property type="term" value="P:cell migration"/>
    <property type="evidence" value="ECO:0007669"/>
    <property type="project" value="TreeGrafter"/>
</dbReference>
<feature type="compositionally biased region" description="Basic and acidic residues" evidence="9">
    <location>
        <begin position="1090"/>
        <end position="1099"/>
    </location>
</feature>
<dbReference type="GeneTree" id="ENSGT00940000155112"/>
<comment type="subcellular location">
    <subcellularLocation>
        <location evidence="1">Cell membrane</location>
    </subcellularLocation>
    <subcellularLocation>
        <location evidence="2">Cytoplasm</location>
    </subcellularLocation>
</comment>
<dbReference type="PANTHER" id="PTHR24112">
    <property type="entry name" value="LEUCINE-RICH REPEAT, ISOFORM F-RELATED"/>
    <property type="match status" value="1"/>
</dbReference>
<feature type="region of interest" description="Disordered" evidence="9">
    <location>
        <begin position="1142"/>
        <end position="1216"/>
    </location>
</feature>
<dbReference type="Gene3D" id="2.30.29.30">
    <property type="entry name" value="Pleckstrin-homology domain (PH domain)/Phosphotyrosine-binding domain (PTB)"/>
    <property type="match status" value="1"/>
</dbReference>
<feature type="compositionally biased region" description="Polar residues" evidence="9">
    <location>
        <begin position="990"/>
        <end position="1006"/>
    </location>
</feature>
<dbReference type="OMA" id="KGCEERL"/>
<dbReference type="Pfam" id="PF13516">
    <property type="entry name" value="LRR_6"/>
    <property type="match status" value="1"/>
</dbReference>
<feature type="compositionally biased region" description="Basic residues" evidence="9">
    <location>
        <begin position="973"/>
        <end position="988"/>
    </location>
</feature>
<evidence type="ECO:0000256" key="6">
    <source>
        <dbReference type="ARBA" id="ARBA00022614"/>
    </source>
</evidence>
<dbReference type="Ensembl" id="ENSCVAT00000004942.1">
    <property type="protein sequence ID" value="ENSCVAP00000006468.1"/>
    <property type="gene ID" value="ENSCVAG00000008107.1"/>
</dbReference>
<evidence type="ECO:0000259" key="10">
    <source>
        <dbReference type="Pfam" id="PF16000"/>
    </source>
</evidence>
<dbReference type="GO" id="GO:0034315">
    <property type="term" value="P:regulation of Arp2/3 complex-mediated actin nucleation"/>
    <property type="evidence" value="ECO:0007669"/>
    <property type="project" value="TreeGrafter"/>
</dbReference>
<evidence type="ECO:0000256" key="3">
    <source>
        <dbReference type="ARBA" id="ARBA00007298"/>
    </source>
</evidence>
<evidence type="ECO:0000256" key="7">
    <source>
        <dbReference type="ARBA" id="ARBA00022737"/>
    </source>
</evidence>
<dbReference type="InterPro" id="IPR051279">
    <property type="entry name" value="PP1-Reg/Actin-Interact_Protein"/>
</dbReference>
<dbReference type="PANTHER" id="PTHR24112:SF39">
    <property type="entry name" value="F-ACTIN-UNCAPPING PROTEIN LRRC16A"/>
    <property type="match status" value="1"/>
</dbReference>
<feature type="compositionally biased region" description="Basic residues" evidence="9">
    <location>
        <begin position="1023"/>
        <end position="1033"/>
    </location>
</feature>
<comment type="similarity">
    <text evidence="3">Belongs to the CARMIL family.</text>
</comment>
<sequence>MSLFSYSPFLFAESVRDAVGRKVKLSLRKRVKLEIKGDKTENRVLVTPFMSRLFDCRLCGSFIVIFCFQLLVEYERGSFSVKLPSTEEVNDVVAHIGNCLLRICPGLKVMKKLCMEPPDRLSSLQTLWENNKLTEPGPCGGFSQMYRCVCDWLGLPYREEVQWDVDTIYLTQDSRELNLQDFSHLENRDLVAIIAVLEFNQWFTKLSTKDYKLSADVCEQILRVVSRSSRLEELVLDNAGLKTEFAQKLAAALAHNPNSGLASINLANNPLEDRGVSSLGSQFAKLHLGLKHLNLSKTSLSPKGVNSLCQSLSANPSIASSLVHLDLSGNMLRGDDMQHFYNFLGQPNSLATLDLSNTDCSLDQVCSALLRGSAQHLSVFNVSKSIFPHRKGKDVPPSFKHFFSCAASLSSINVSGTKLPPEALKALLLGLASNPSLKDVSLDLSCCELRSGGSQILEGCIAEIPNISSLDLSDNGLDSELSTLLSWLAKNRSIKHLSLGKNFNNIKSKNLAPVLDGLVHMIQEEESPLTSLSLADSRLKSDLTIVLNALGSNSTLTRLDISGNAMGDMGAKMLAKALQINSKLRTVIWDKNNTSPQGLQDVAAALEKNFTIRFMPIPIIDASQALKASPEKTEDALLKIETFLYRNHETRKYLQEQAYRLQQGIVTTTTQQMIDRICVKVQDHLNSLKNSEADAILEDVRTAENLIKDARNSKTLLRNLYHLGSSSREELNSSSAGPIQEKLESMAGEVTIVMDQQLQTLLESMMDHAESLCPHVMKRGNLRPELMKQSSAKMVVPKSFVTQILLEQSGVDIINKISEVKLSLASFLSDRIVDEILEALSTSQLTLADHLVRRGRRLVQQESVDLDVPEEKIPKRASAEILEAERLEDLETCMMTPKSKRKSIHSRMLRPVSRAFEMEFDLDKALEDVPVYTEDASTSSQTPPTPSAGAPKAEQRPSGGIAELPSEEEKKLQHFTKLRPRRNKKMHSSKVAQTNNTPSQDGNEQNGLMGRVDEGVDEFFSKKVTKMNSKRSLKSAESQDGEKKKKGGFLNLIKRSSKSDNQAAPTSCEEPSSPKVAIRSPPPEPNSSSDRSEELRTPDSIDEPWEGSDGRGSPQGGKRYTGVQMIGSGLLAEMKAKHERRAYKVSVQTEKTSARGETKPEPVARLRASSTSPAGPANPKPPVPQGAKPALAARPTIPQKPRTSSRSIGRLLSGSTGCSRYLSWSLYSKSTSKKSSDSGEEADKDFILI</sequence>
<evidence type="ECO:0000256" key="4">
    <source>
        <dbReference type="ARBA" id="ARBA00022475"/>
    </source>
</evidence>
<dbReference type="InterPro" id="IPR001611">
    <property type="entry name" value="Leu-rich_rpt"/>
</dbReference>
<dbReference type="SMART" id="SM00368">
    <property type="entry name" value="LRR_RI"/>
    <property type="match status" value="7"/>
</dbReference>
<evidence type="ECO:0000313" key="12">
    <source>
        <dbReference type="Proteomes" id="UP000265020"/>
    </source>
</evidence>
<feature type="compositionally biased region" description="Low complexity" evidence="9">
    <location>
        <begin position="1202"/>
        <end position="1216"/>
    </location>
</feature>
<evidence type="ECO:0000256" key="5">
    <source>
        <dbReference type="ARBA" id="ARBA00022490"/>
    </source>
</evidence>
<reference evidence="11" key="2">
    <citation type="submission" date="2025-09" db="UniProtKB">
        <authorList>
            <consortium name="Ensembl"/>
        </authorList>
    </citation>
    <scope>IDENTIFICATION</scope>
</reference>
<keyword evidence="5" id="KW-0963">Cytoplasm</keyword>
<dbReference type="GO" id="GO:0030027">
    <property type="term" value="C:lamellipodium"/>
    <property type="evidence" value="ECO:0007669"/>
    <property type="project" value="TreeGrafter"/>
</dbReference>
<evidence type="ECO:0000256" key="9">
    <source>
        <dbReference type="SAM" id="MobiDB-lite"/>
    </source>
</evidence>